<evidence type="ECO:0000313" key="2">
    <source>
        <dbReference type="Proteomes" id="UP000602050"/>
    </source>
</evidence>
<proteinExistence type="predicted"/>
<dbReference type="EMBL" id="BMEV01000010">
    <property type="protein sequence ID" value="GGH71596.1"/>
    <property type="molecule type" value="Genomic_DNA"/>
</dbReference>
<reference evidence="1" key="2">
    <citation type="submission" date="2020-09" db="EMBL/GenBank/DDBJ databases">
        <authorList>
            <person name="Sun Q."/>
            <person name="Zhou Y."/>
        </authorList>
    </citation>
    <scope>NUCLEOTIDE SEQUENCE</scope>
    <source>
        <strain evidence="1">CGMCC 1.12360</strain>
    </source>
</reference>
<dbReference type="Proteomes" id="UP000602050">
    <property type="component" value="Unassembled WGS sequence"/>
</dbReference>
<reference evidence="1" key="1">
    <citation type="journal article" date="2014" name="Int. J. Syst. Evol. Microbiol.">
        <title>Complete genome sequence of Corynebacterium casei LMG S-19264T (=DSM 44701T), isolated from a smear-ripened cheese.</title>
        <authorList>
            <consortium name="US DOE Joint Genome Institute (JGI-PGF)"/>
            <person name="Walter F."/>
            <person name="Albersmeier A."/>
            <person name="Kalinowski J."/>
            <person name="Ruckert C."/>
        </authorList>
    </citation>
    <scope>NUCLEOTIDE SEQUENCE</scope>
    <source>
        <strain evidence="1">CGMCC 1.12360</strain>
    </source>
</reference>
<evidence type="ECO:0000313" key="1">
    <source>
        <dbReference type="EMBL" id="GGH71596.1"/>
    </source>
</evidence>
<comment type="caution">
    <text evidence="1">The sequence shown here is derived from an EMBL/GenBank/DDBJ whole genome shotgun (WGS) entry which is preliminary data.</text>
</comment>
<dbReference type="AlphaFoldDB" id="A0A8J3EJJ6"/>
<name>A0A8J3EJJ6_9BACI</name>
<sequence length="58" mass="6555">MRCGAKCFLIQTEDADGKRQITSVNARTPAEARKRFREESGKDIQIISVREKKRSGST</sequence>
<accession>A0A8J3EJJ6</accession>
<dbReference type="RefSeq" id="WP_188391058.1">
    <property type="nucleotide sequence ID" value="NZ_BMEV01000010.1"/>
</dbReference>
<protein>
    <submittedName>
        <fullName evidence="1">Uncharacterized protein</fullName>
    </submittedName>
</protein>
<organism evidence="1 2">
    <name type="scientific">Compostibacillus humi</name>
    <dbReference type="NCBI Taxonomy" id="1245525"/>
    <lineage>
        <taxon>Bacteria</taxon>
        <taxon>Bacillati</taxon>
        <taxon>Bacillota</taxon>
        <taxon>Bacilli</taxon>
        <taxon>Bacillales</taxon>
        <taxon>Bacillaceae</taxon>
        <taxon>Compostibacillus</taxon>
    </lineage>
</organism>
<gene>
    <name evidence="1" type="ORF">GCM10010978_07710</name>
</gene>
<keyword evidence="2" id="KW-1185">Reference proteome</keyword>